<dbReference type="RefSeq" id="WP_194107668.1">
    <property type="nucleotide sequence ID" value="NZ_JADFFM010000002.1"/>
</dbReference>
<dbReference type="EMBL" id="JADFFM010000002">
    <property type="protein sequence ID" value="MBE9668254.1"/>
    <property type="molecule type" value="Genomic_DNA"/>
</dbReference>
<sequence length="335" mass="37728">MKRVFFKILMTSLFLLPAVAMAQNEAVIPPSNRSTATLEKNLLFYATTHYTVSQQGSVSFSLPNFFDGNYQPQYSGTLDPNDPYIVTIEGLPNVHVQAGAWIGWTTRYYNSTKFKIEVYNVYDYGGMAGYPAPNTWVTVANETNYGGGSYIASVANVSVSKIRFTFYNGTGPNNNIGISELFFIHPEATVAFDNLMVQYDRNGNVGIGTPNSHGDKLAVNGTVHAKQVNVDMVNWADYVFKPDYHLPTLSEVKTYIDKNSHLPEIPSAQEVEKNGLNLGEMNRLLLKKVEELMLYLIEQNKKLDLQQQQITKQQTQQKEIDELRKQVKTLLKKKS</sequence>
<protein>
    <submittedName>
        <fullName evidence="2">Uncharacterized protein</fullName>
    </submittedName>
</protein>
<name>A0ABR9XMG9_9SPHI</name>
<reference evidence="2 3" key="1">
    <citation type="submission" date="2020-10" db="EMBL/GenBank/DDBJ databases">
        <title>Mucilaginibacter mali sp. nov., isolated from rhizosphere soil of apple orchard.</title>
        <authorList>
            <person name="Lee J.-S."/>
            <person name="Kim H.S."/>
            <person name="Kim J.-S."/>
        </authorList>
    </citation>
    <scope>NUCLEOTIDE SEQUENCE [LARGE SCALE GENOMIC DNA]</scope>
    <source>
        <strain evidence="2 3">KCTC 23157</strain>
    </source>
</reference>
<dbReference type="Proteomes" id="UP000632774">
    <property type="component" value="Unassembled WGS sequence"/>
</dbReference>
<evidence type="ECO:0000313" key="3">
    <source>
        <dbReference type="Proteomes" id="UP000632774"/>
    </source>
</evidence>
<feature type="signal peptide" evidence="1">
    <location>
        <begin position="1"/>
        <end position="22"/>
    </location>
</feature>
<organism evidence="2 3">
    <name type="scientific">Mucilaginibacter boryungensis</name>
    <dbReference type="NCBI Taxonomy" id="768480"/>
    <lineage>
        <taxon>Bacteria</taxon>
        <taxon>Pseudomonadati</taxon>
        <taxon>Bacteroidota</taxon>
        <taxon>Sphingobacteriia</taxon>
        <taxon>Sphingobacteriales</taxon>
        <taxon>Sphingobacteriaceae</taxon>
        <taxon>Mucilaginibacter</taxon>
    </lineage>
</organism>
<evidence type="ECO:0000256" key="1">
    <source>
        <dbReference type="SAM" id="SignalP"/>
    </source>
</evidence>
<proteinExistence type="predicted"/>
<gene>
    <name evidence="2" type="ORF">IRJ18_17925</name>
</gene>
<accession>A0ABR9XMG9</accession>
<comment type="caution">
    <text evidence="2">The sequence shown here is derived from an EMBL/GenBank/DDBJ whole genome shotgun (WGS) entry which is preliminary data.</text>
</comment>
<evidence type="ECO:0000313" key="2">
    <source>
        <dbReference type="EMBL" id="MBE9668254.1"/>
    </source>
</evidence>
<keyword evidence="1" id="KW-0732">Signal</keyword>
<keyword evidence="3" id="KW-1185">Reference proteome</keyword>
<feature type="chain" id="PRO_5045636907" evidence="1">
    <location>
        <begin position="23"/>
        <end position="335"/>
    </location>
</feature>